<evidence type="ECO:0000256" key="1">
    <source>
        <dbReference type="SAM" id="MobiDB-lite"/>
    </source>
</evidence>
<protein>
    <submittedName>
        <fullName evidence="2">Uncharacterized protein</fullName>
    </submittedName>
</protein>
<evidence type="ECO:0000313" key="2">
    <source>
        <dbReference type="EMBL" id="VVO51600.1"/>
    </source>
</evidence>
<feature type="compositionally biased region" description="Polar residues" evidence="1">
    <location>
        <begin position="53"/>
        <end position="67"/>
    </location>
</feature>
<reference evidence="2 3" key="1">
    <citation type="submission" date="2019-09" db="EMBL/GenBank/DDBJ databases">
        <authorList>
            <person name="Chandra G."/>
            <person name="Truman W A."/>
        </authorList>
    </citation>
    <scope>NUCLEOTIDE SEQUENCE [LARGE SCALE GENOMIC DNA]</scope>
    <source>
        <strain evidence="2">PS870</strain>
    </source>
</reference>
<accession>A0A5E7GJ51</accession>
<dbReference type="EMBL" id="CABVIK010000001">
    <property type="protein sequence ID" value="VVO51600.1"/>
    <property type="molecule type" value="Genomic_DNA"/>
</dbReference>
<evidence type="ECO:0000313" key="3">
    <source>
        <dbReference type="Proteomes" id="UP000349468"/>
    </source>
</evidence>
<dbReference type="AlphaFoldDB" id="A0A5E7GJ51"/>
<feature type="region of interest" description="Disordered" evidence="1">
    <location>
        <begin position="53"/>
        <end position="82"/>
    </location>
</feature>
<proteinExistence type="predicted"/>
<dbReference type="Proteomes" id="UP000349468">
    <property type="component" value="Unassembled WGS sequence"/>
</dbReference>
<sequence length="82" mass="9447">MKILIKKDPLQNRWWVHMDEWVAGFHSLQGAESFVERLNARINAPHAPHMIGSYSQLSQEVPNSQSLNRHDGPHLEKKLSHA</sequence>
<name>A0A5E7GJ51_PSEFL</name>
<gene>
    <name evidence="2" type="ORF">PS870_00331</name>
</gene>
<organism evidence="2 3">
    <name type="scientific">Pseudomonas fluorescens</name>
    <dbReference type="NCBI Taxonomy" id="294"/>
    <lineage>
        <taxon>Bacteria</taxon>
        <taxon>Pseudomonadati</taxon>
        <taxon>Pseudomonadota</taxon>
        <taxon>Gammaproteobacteria</taxon>
        <taxon>Pseudomonadales</taxon>
        <taxon>Pseudomonadaceae</taxon>
        <taxon>Pseudomonas</taxon>
    </lineage>
</organism>
<dbReference type="RefSeq" id="WP_154911583.1">
    <property type="nucleotide sequence ID" value="NZ_CABVIK010000001.1"/>
</dbReference>
<feature type="compositionally biased region" description="Basic and acidic residues" evidence="1">
    <location>
        <begin position="68"/>
        <end position="82"/>
    </location>
</feature>